<organism evidence="2 3">
    <name type="scientific">Methylocystis iwaonis</name>
    <dbReference type="NCBI Taxonomy" id="2885079"/>
    <lineage>
        <taxon>Bacteria</taxon>
        <taxon>Pseudomonadati</taxon>
        <taxon>Pseudomonadota</taxon>
        <taxon>Alphaproteobacteria</taxon>
        <taxon>Hyphomicrobiales</taxon>
        <taxon>Methylocystaceae</taxon>
        <taxon>Methylocystis</taxon>
    </lineage>
</organism>
<accession>A0ABM8E6P6</accession>
<protein>
    <submittedName>
        <fullName evidence="2">Uncharacterized protein</fullName>
    </submittedName>
</protein>
<evidence type="ECO:0000256" key="1">
    <source>
        <dbReference type="SAM" id="MobiDB-lite"/>
    </source>
</evidence>
<evidence type="ECO:0000313" key="3">
    <source>
        <dbReference type="Proteomes" id="UP001317629"/>
    </source>
</evidence>
<keyword evidence="3" id="KW-1185">Reference proteome</keyword>
<dbReference type="EMBL" id="AP027142">
    <property type="protein sequence ID" value="BDV33637.1"/>
    <property type="molecule type" value="Genomic_DNA"/>
</dbReference>
<proteinExistence type="predicted"/>
<reference evidence="2 3" key="1">
    <citation type="journal article" date="2023" name="Int. J. Syst. Evol. Microbiol.">
        <title>Methylocystis iwaonis sp. nov., a type II methane-oxidizing bacterium from surface soil of a rice paddy field in Japan, and emended description of the genus Methylocystis (ex Whittenbury et al. 1970) Bowman et al. 1993.</title>
        <authorList>
            <person name="Kaise H."/>
            <person name="Sawadogo J.B."/>
            <person name="Alam M.S."/>
            <person name="Ueno C."/>
            <person name="Dianou D."/>
            <person name="Shinjo R."/>
            <person name="Asakawa S."/>
        </authorList>
    </citation>
    <scope>NUCLEOTIDE SEQUENCE [LARGE SCALE GENOMIC DNA]</scope>
    <source>
        <strain evidence="2 3">SS37A-Re</strain>
    </source>
</reference>
<evidence type="ECO:0000313" key="2">
    <source>
        <dbReference type="EMBL" id="BDV33637.1"/>
    </source>
</evidence>
<dbReference type="Proteomes" id="UP001317629">
    <property type="component" value="Chromosome"/>
</dbReference>
<name>A0ABM8E6P6_9HYPH</name>
<gene>
    <name evidence="2" type="ORF">SS37A_11660</name>
</gene>
<sequence>MVCATEAGESRWGETAFDPYPTSRMSASGGSGACDRIQGNALALEIAMHGDSVRLLEPPVTALAAPIGVRSPSSADHIRRLMIASHLISAN</sequence>
<feature type="region of interest" description="Disordered" evidence="1">
    <location>
        <begin position="1"/>
        <end position="31"/>
    </location>
</feature>